<dbReference type="Proteomes" id="UP000322077">
    <property type="component" value="Unassembled WGS sequence"/>
</dbReference>
<dbReference type="EMBL" id="VTOU01000001">
    <property type="protein sequence ID" value="TZG28961.1"/>
    <property type="molecule type" value="Genomic_DNA"/>
</dbReference>
<feature type="region of interest" description="Disordered" evidence="1">
    <location>
        <begin position="489"/>
        <end position="508"/>
    </location>
</feature>
<reference evidence="3 4" key="1">
    <citation type="submission" date="2019-08" db="EMBL/GenBank/DDBJ databases">
        <authorList>
            <person name="Wang G."/>
            <person name="Xu Z."/>
        </authorList>
    </citation>
    <scope>NUCLEOTIDE SEQUENCE [LARGE SCALE GENOMIC DNA]</scope>
    <source>
        <strain evidence="3 4">ZX</strain>
    </source>
</reference>
<dbReference type="AlphaFoldDB" id="A0A5D9CFP2"/>
<name>A0A5D9CFP2_9SPHN</name>
<feature type="chain" id="PRO_5022975742" description="Tetratricopeptide repeat protein" evidence="2">
    <location>
        <begin position="23"/>
        <end position="508"/>
    </location>
</feature>
<sequence length="508" mass="54295">MGRKAAIGFASLMIAAAAPVHAVETTALPTNSLDASLQAAQAAAVNNDCTGVLAALDPIVPQLGDTPQRPIIQRMRLACLAATGRTGEIPVVQQELAKSLPKDGLVQAFGVLVAADSSRFVDAADKIVQLAGSSPKNLELLTGASVRAIAIQLGEQRAFDARGRMMVALAKADWLPADMPDLRISVTQGAIDSLVDQGRADEAANLLERVDEPEQLTAMAIERRYSVLWPSIEDLLGPNGKPMVDRYAKAKLDLYSDNPDAPGALRDATSAMLLLGRYADVVQMTSDIVPRDGMDRDGVRTVLLRARALLALKRSDEALKLLSGFAALNLVKTPEAAATLVTYAEMLDEAGREEQALTAARAINATAAQYLTDYGRRWVDRTEICALGALGRTAEANAAMAKLVATAQQNQPATIEALLCLKRDAEAEKMLIKAIDDEDVASNLVVQFQPAASQWAAAPSRLRSLWQAFLARPAVKAAFERKGRLLPKAMWPTPGERPVPRDKGSNLT</sequence>
<accession>A0A5D9CFP2</accession>
<comment type="caution">
    <text evidence="3">The sequence shown here is derived from an EMBL/GenBank/DDBJ whole genome shotgun (WGS) entry which is preliminary data.</text>
</comment>
<proteinExistence type="predicted"/>
<keyword evidence="2" id="KW-0732">Signal</keyword>
<gene>
    <name evidence="3" type="ORF">FYJ91_02115</name>
</gene>
<keyword evidence="4" id="KW-1185">Reference proteome</keyword>
<evidence type="ECO:0000313" key="3">
    <source>
        <dbReference type="EMBL" id="TZG28961.1"/>
    </source>
</evidence>
<protein>
    <recommendedName>
        <fullName evidence="5">Tetratricopeptide repeat protein</fullName>
    </recommendedName>
</protein>
<dbReference type="RefSeq" id="WP_149520623.1">
    <property type="nucleotide sequence ID" value="NZ_VTOU01000001.1"/>
</dbReference>
<feature type="compositionally biased region" description="Basic and acidic residues" evidence="1">
    <location>
        <begin position="498"/>
        <end position="508"/>
    </location>
</feature>
<organism evidence="3 4">
    <name type="scientific">Sphingomonas montanisoli</name>
    <dbReference type="NCBI Taxonomy" id="2606412"/>
    <lineage>
        <taxon>Bacteria</taxon>
        <taxon>Pseudomonadati</taxon>
        <taxon>Pseudomonadota</taxon>
        <taxon>Alphaproteobacteria</taxon>
        <taxon>Sphingomonadales</taxon>
        <taxon>Sphingomonadaceae</taxon>
        <taxon>Sphingomonas</taxon>
    </lineage>
</organism>
<evidence type="ECO:0000256" key="1">
    <source>
        <dbReference type="SAM" id="MobiDB-lite"/>
    </source>
</evidence>
<evidence type="ECO:0000256" key="2">
    <source>
        <dbReference type="SAM" id="SignalP"/>
    </source>
</evidence>
<evidence type="ECO:0008006" key="5">
    <source>
        <dbReference type="Google" id="ProtNLM"/>
    </source>
</evidence>
<evidence type="ECO:0000313" key="4">
    <source>
        <dbReference type="Proteomes" id="UP000322077"/>
    </source>
</evidence>
<feature type="signal peptide" evidence="2">
    <location>
        <begin position="1"/>
        <end position="22"/>
    </location>
</feature>